<dbReference type="EMBL" id="JAADJU010000004">
    <property type="protein sequence ID" value="NMP26824.1"/>
    <property type="molecule type" value="Genomic_DNA"/>
</dbReference>
<sequence>MTQSNEPTREVAFFYNENGKPHYRSSLSPERVKSQPDFMRKVVGSDLSMGSLMIFTCYPCNQ</sequence>
<dbReference type="RefSeq" id="WP_169402533.1">
    <property type="nucleotide sequence ID" value="NZ_JAADJU010000004.1"/>
</dbReference>
<dbReference type="Proteomes" id="UP000585363">
    <property type="component" value="Unassembled WGS sequence"/>
</dbReference>
<proteinExistence type="predicted"/>
<comment type="caution">
    <text evidence="1">The sequence shown here is derived from an EMBL/GenBank/DDBJ whole genome shotgun (WGS) entry which is preliminary data.</text>
</comment>
<reference evidence="1 2" key="2">
    <citation type="submission" date="2020-06" db="EMBL/GenBank/DDBJ databases">
        <title>Polyphasic characterization of a Rahnella strain isolated from tree sap.</title>
        <authorList>
            <person name="Kim I.S."/>
        </authorList>
    </citation>
    <scope>NUCLEOTIDE SEQUENCE [LARGE SCALE GENOMIC DNA]</scope>
    <source>
        <strain evidence="1 2">SAP-1</strain>
    </source>
</reference>
<name>A0A848MKU6_9GAMM</name>
<keyword evidence="2" id="KW-1185">Reference proteome</keyword>
<gene>
    <name evidence="1" type="ORF">GW590_08105</name>
</gene>
<dbReference type="AlphaFoldDB" id="A0A848MKU6"/>
<organism evidence="1 2">
    <name type="scientific">Rouxiella aceris</name>
    <dbReference type="NCBI Taxonomy" id="2703884"/>
    <lineage>
        <taxon>Bacteria</taxon>
        <taxon>Pseudomonadati</taxon>
        <taxon>Pseudomonadota</taxon>
        <taxon>Gammaproteobacteria</taxon>
        <taxon>Enterobacterales</taxon>
        <taxon>Yersiniaceae</taxon>
        <taxon>Rouxiella</taxon>
    </lineage>
</organism>
<evidence type="ECO:0000313" key="2">
    <source>
        <dbReference type="Proteomes" id="UP000585363"/>
    </source>
</evidence>
<evidence type="ECO:0000313" key="1">
    <source>
        <dbReference type="EMBL" id="NMP26824.1"/>
    </source>
</evidence>
<accession>A0A848MKU6</accession>
<protein>
    <submittedName>
        <fullName evidence="1">Uncharacterized protein</fullName>
    </submittedName>
</protein>
<reference evidence="1 2" key="1">
    <citation type="submission" date="2020-01" db="EMBL/GenBank/DDBJ databases">
        <authorList>
            <person name="Lee S.D."/>
        </authorList>
    </citation>
    <scope>NUCLEOTIDE SEQUENCE [LARGE SCALE GENOMIC DNA]</scope>
    <source>
        <strain evidence="1 2">SAP-1</strain>
    </source>
</reference>